<evidence type="ECO:0000313" key="3">
    <source>
        <dbReference type="Proteomes" id="UP000050463"/>
    </source>
</evidence>
<feature type="domain" description="Bacteriophage T5 Orf172 DNA-binding" evidence="1">
    <location>
        <begin position="4"/>
        <end position="94"/>
    </location>
</feature>
<dbReference type="InterPro" id="IPR018306">
    <property type="entry name" value="Phage_T5_Orf172_DNA-bd"/>
</dbReference>
<proteinExistence type="predicted"/>
<evidence type="ECO:0000259" key="1">
    <source>
        <dbReference type="SMART" id="SM00974"/>
    </source>
</evidence>
<dbReference type="RefSeq" id="WP_054546608.1">
    <property type="nucleotide sequence ID" value="NZ_LIZK01000002.1"/>
</dbReference>
<dbReference type="Proteomes" id="UP000050463">
    <property type="component" value="Unassembled WGS sequence"/>
</dbReference>
<comment type="caution">
    <text evidence="2">The sequence shown here is derived from an EMBL/GenBank/DDBJ whole genome shotgun (WGS) entry which is preliminary data.</text>
</comment>
<accession>A0A837NWY9</accession>
<dbReference type="AlphaFoldDB" id="A0A837NWY9"/>
<evidence type="ECO:0000313" key="2">
    <source>
        <dbReference type="EMBL" id="KPL95411.1"/>
    </source>
</evidence>
<dbReference type="SMART" id="SM00974">
    <property type="entry name" value="T5orf172"/>
    <property type="match status" value="1"/>
</dbReference>
<dbReference type="Pfam" id="PF10544">
    <property type="entry name" value="T5orf172"/>
    <property type="match status" value="1"/>
</dbReference>
<organism evidence="2 3">
    <name type="scientific">Vibrio splendidus</name>
    <dbReference type="NCBI Taxonomy" id="29497"/>
    <lineage>
        <taxon>Bacteria</taxon>
        <taxon>Pseudomonadati</taxon>
        <taxon>Pseudomonadota</taxon>
        <taxon>Gammaproteobacteria</taxon>
        <taxon>Vibrionales</taxon>
        <taxon>Vibrionaceae</taxon>
        <taxon>Vibrio</taxon>
    </lineage>
</organism>
<reference evidence="2 3" key="1">
    <citation type="submission" date="2015-08" db="EMBL/GenBank/DDBJ databases">
        <title>Draft Genome Sequence of Vibrio splendidus UCD-SED7.</title>
        <authorList>
            <person name="Lee R.D."/>
            <person name="Lang J.M."/>
            <person name="Coil D.A."/>
            <person name="Jospin G."/>
            <person name="Eisen J.A."/>
        </authorList>
    </citation>
    <scope>NUCLEOTIDE SEQUENCE [LARGE SCALE GENOMIC DNA]</scope>
    <source>
        <strain evidence="2 3">UCD-SED7</strain>
    </source>
</reference>
<dbReference type="EMBL" id="LIZK01000002">
    <property type="protein sequence ID" value="KPL95411.1"/>
    <property type="molecule type" value="Genomic_DNA"/>
</dbReference>
<gene>
    <name evidence="2" type="ORF">AN168_07145</name>
</gene>
<name>A0A837NWY9_VIBSP</name>
<protein>
    <recommendedName>
        <fullName evidence="1">Bacteriophage T5 Orf172 DNA-binding domain-containing protein</fullName>
    </recommendedName>
</protein>
<sequence length="159" mass="18221">MTNISNHCIIKVGYSNDPERRVKELNKQEYGKDLGCSQWQINTLYRSKSGLSARALETKAHKLLSRYQIKVSAISNSELFACTANTAKAILASAPSSTRQRKPKTKRFMGQVIGQIKCPITGDTYYYANQQRFNFRTKETEDLTEQEWLNAKKLYESIQ</sequence>